<dbReference type="EC" id="3.5.99.2" evidence="1"/>
<dbReference type="GO" id="GO:0009229">
    <property type="term" value="P:thiamine diphosphate biosynthetic process"/>
    <property type="evidence" value="ECO:0007669"/>
    <property type="project" value="UniProtKB-UniPathway"/>
</dbReference>
<keyword evidence="1 3" id="KW-0378">Hydrolase</keyword>
<dbReference type="PANTHER" id="PTHR43198">
    <property type="entry name" value="BIFUNCTIONAL TH2 PROTEIN"/>
    <property type="match status" value="1"/>
</dbReference>
<comment type="similarity">
    <text evidence="1">Belongs to the TenA family.</text>
</comment>
<comment type="catalytic activity">
    <reaction evidence="1">
        <text>thiamine + H2O = 5-(2-hydroxyethyl)-4-methylthiazole + 4-amino-5-hydroxymethyl-2-methylpyrimidine + H(+)</text>
        <dbReference type="Rhea" id="RHEA:17509"/>
        <dbReference type="ChEBI" id="CHEBI:15377"/>
        <dbReference type="ChEBI" id="CHEBI:15378"/>
        <dbReference type="ChEBI" id="CHEBI:16892"/>
        <dbReference type="ChEBI" id="CHEBI:17957"/>
        <dbReference type="ChEBI" id="CHEBI:18385"/>
        <dbReference type="EC" id="3.5.99.2"/>
    </reaction>
</comment>
<feature type="domain" description="Thiaminase-2/PQQC" evidence="2">
    <location>
        <begin position="26"/>
        <end position="232"/>
    </location>
</feature>
<dbReference type="GO" id="GO:0050334">
    <property type="term" value="F:thiaminase activity"/>
    <property type="evidence" value="ECO:0007669"/>
    <property type="project" value="UniProtKB-EC"/>
</dbReference>
<evidence type="ECO:0000313" key="3">
    <source>
        <dbReference type="EMBL" id="AXY21344.1"/>
    </source>
</evidence>
<keyword evidence="1" id="KW-0784">Thiamine biosynthesis</keyword>
<gene>
    <name evidence="3" type="primary">tenA</name>
    <name evidence="3" type="ORF">CD178_00528</name>
</gene>
<dbReference type="InterPro" id="IPR016084">
    <property type="entry name" value="Haem_Oase-like_multi-hlx"/>
</dbReference>
<dbReference type="GO" id="GO:0009228">
    <property type="term" value="P:thiamine biosynthetic process"/>
    <property type="evidence" value="ECO:0007669"/>
    <property type="project" value="UniProtKB-KW"/>
</dbReference>
<comment type="catalytic activity">
    <reaction evidence="1">
        <text>4-amino-5-aminomethyl-2-methylpyrimidine + H2O = 4-amino-5-hydroxymethyl-2-methylpyrimidine + NH4(+)</text>
        <dbReference type="Rhea" id="RHEA:31799"/>
        <dbReference type="ChEBI" id="CHEBI:15377"/>
        <dbReference type="ChEBI" id="CHEBI:16892"/>
        <dbReference type="ChEBI" id="CHEBI:28938"/>
        <dbReference type="ChEBI" id="CHEBI:63416"/>
        <dbReference type="EC" id="3.5.99.2"/>
    </reaction>
</comment>
<accession>A0A347W901</accession>
<evidence type="ECO:0000313" key="4">
    <source>
        <dbReference type="Proteomes" id="UP000264120"/>
    </source>
</evidence>
<dbReference type="CDD" id="cd19367">
    <property type="entry name" value="TenA_C_ScTHI20-like"/>
    <property type="match status" value="1"/>
</dbReference>
<dbReference type="EMBL" id="CP023036">
    <property type="protein sequence ID" value="AXY21344.1"/>
    <property type="molecule type" value="Genomic_DNA"/>
</dbReference>
<dbReference type="Pfam" id="PF03070">
    <property type="entry name" value="TENA_THI-4"/>
    <property type="match status" value="1"/>
</dbReference>
<dbReference type="GO" id="GO:0005829">
    <property type="term" value="C:cytosol"/>
    <property type="evidence" value="ECO:0007669"/>
    <property type="project" value="TreeGrafter"/>
</dbReference>
<dbReference type="PANTHER" id="PTHR43198:SF2">
    <property type="entry name" value="SI:CH1073-67J19.1-RELATED"/>
    <property type="match status" value="1"/>
</dbReference>
<reference evidence="3 4" key="1">
    <citation type="submission" date="2017-08" db="EMBL/GenBank/DDBJ databases">
        <title>Complete genome sequence of Gluconacetobacter saccharivorans CV1 isolated from Fermented Vinegar.</title>
        <authorList>
            <person name="Kim S.-Y."/>
        </authorList>
    </citation>
    <scope>NUCLEOTIDE SEQUENCE [LARGE SCALE GENOMIC DNA]</scope>
    <source>
        <strain evidence="3 4">CV1</strain>
    </source>
</reference>
<dbReference type="KEGG" id="ksc:CD178_00528"/>
<dbReference type="NCBIfam" id="TIGR04306">
    <property type="entry name" value="salvage_TenA"/>
    <property type="match status" value="1"/>
</dbReference>
<keyword evidence="4" id="KW-1185">Reference proteome</keyword>
<evidence type="ECO:0000256" key="1">
    <source>
        <dbReference type="RuleBase" id="RU363093"/>
    </source>
</evidence>
<dbReference type="SUPFAM" id="SSF48613">
    <property type="entry name" value="Heme oxygenase-like"/>
    <property type="match status" value="1"/>
</dbReference>
<dbReference type="InterPro" id="IPR050967">
    <property type="entry name" value="Thiamine_Salvage_TenA"/>
</dbReference>
<dbReference type="InterPro" id="IPR004305">
    <property type="entry name" value="Thiaminase-2/PQQC"/>
</dbReference>
<protein>
    <recommendedName>
        <fullName evidence="1">Aminopyrimidine aminohydrolase</fullName>
        <ecNumber evidence="1">3.5.99.2</ecNumber>
    </recommendedName>
</protein>
<dbReference type="InterPro" id="IPR027574">
    <property type="entry name" value="Thiaminase_II"/>
</dbReference>
<sequence>MHDWQAERDWPLLTRGLAGRLRQDCMPRWLDFVRHPFVQGMGAGTVSPDAFRNFLIQDYLYLIQYVRACALAVHKADSVAGMRHAAQLLSGILDTELSMHVAYCRGWGIEEADLEGAEESLELLAYSRFILDRAQTGDLLDLLVTMAPCLIGYAEVGARLHADPATRREGNPYWSWIALYGGDEYTALVEDGISRLEQVGAAYGAQMRYPALRREFETSVRLETAFWATARCG</sequence>
<organism evidence="3 4">
    <name type="scientific">Komagataeibacter saccharivorans</name>
    <dbReference type="NCBI Taxonomy" id="265959"/>
    <lineage>
        <taxon>Bacteria</taxon>
        <taxon>Pseudomonadati</taxon>
        <taxon>Pseudomonadota</taxon>
        <taxon>Alphaproteobacteria</taxon>
        <taxon>Acetobacterales</taxon>
        <taxon>Acetobacteraceae</taxon>
        <taxon>Komagataeibacter</taxon>
    </lineage>
</organism>
<name>A0A347W901_9PROT</name>
<comment type="pathway">
    <text evidence="1">Cofactor biosynthesis; thiamine diphosphate biosynthesis.</text>
</comment>
<dbReference type="AlphaFoldDB" id="A0A347W901"/>
<dbReference type="Gene3D" id="1.20.910.10">
    <property type="entry name" value="Heme oxygenase-like"/>
    <property type="match status" value="1"/>
</dbReference>
<dbReference type="Proteomes" id="UP000264120">
    <property type="component" value="Chromosome"/>
</dbReference>
<evidence type="ECO:0000259" key="2">
    <source>
        <dbReference type="Pfam" id="PF03070"/>
    </source>
</evidence>
<dbReference type="UniPathway" id="UPA00060"/>
<comment type="function">
    <text evidence="1">Catalyzes an amino-pyrimidine hydrolysis reaction at the C5' of the pyrimidine moiety of thiamine compounds, a reaction that is part of a thiamine salvage pathway.</text>
</comment>
<proteinExistence type="inferred from homology"/>